<organism evidence="2 3">
    <name type="scientific">Nocardiopsis rhodophaea</name>
    <dbReference type="NCBI Taxonomy" id="280238"/>
    <lineage>
        <taxon>Bacteria</taxon>
        <taxon>Bacillati</taxon>
        <taxon>Actinomycetota</taxon>
        <taxon>Actinomycetes</taxon>
        <taxon>Streptosporangiales</taxon>
        <taxon>Nocardiopsidaceae</taxon>
        <taxon>Nocardiopsis</taxon>
    </lineage>
</organism>
<evidence type="ECO:0000313" key="3">
    <source>
        <dbReference type="Proteomes" id="UP001501585"/>
    </source>
</evidence>
<sequence>MVDGQITWGGLTLGRPSVYRWRQLDGWEDLPGLDSSDEARPSRHGAWAGRPLAESRTVTLEGSIRAPAAEVGAAVRALRSATAVADDADLQPLTIAALGETLTAYARCTQRTISLTRDARLGHIRYTLQWVCPDPTRYGAERSLTIPAPSQTVDGLDYPVSYPLDYGAPITGGAGTAINNGSTSARPVITITGPASTPLIANQITGLTLEFALDLVEGDSLTIDTDAGTVRLNGSADRLYTLTARSAPVEAFTLPPGASSIRYRPESTSTPSAAALTWRDAHL</sequence>
<feature type="domain" description="Siphovirus-type tail component C-terminal" evidence="1">
    <location>
        <begin position="181"/>
        <end position="279"/>
    </location>
</feature>
<comment type="caution">
    <text evidence="2">The sequence shown here is derived from an EMBL/GenBank/DDBJ whole genome shotgun (WGS) entry which is preliminary data.</text>
</comment>
<dbReference type="Pfam" id="PF22768">
    <property type="entry name" value="SPP1_Dit"/>
    <property type="match status" value="1"/>
</dbReference>
<dbReference type="EMBL" id="BAAAPC010000007">
    <property type="protein sequence ID" value="GAA1994409.1"/>
    <property type="molecule type" value="Genomic_DNA"/>
</dbReference>
<reference evidence="3" key="1">
    <citation type="journal article" date="2019" name="Int. J. Syst. Evol. Microbiol.">
        <title>The Global Catalogue of Microorganisms (GCM) 10K type strain sequencing project: providing services to taxonomists for standard genome sequencing and annotation.</title>
        <authorList>
            <consortium name="The Broad Institute Genomics Platform"/>
            <consortium name="The Broad Institute Genome Sequencing Center for Infectious Disease"/>
            <person name="Wu L."/>
            <person name="Ma J."/>
        </authorList>
    </citation>
    <scope>NUCLEOTIDE SEQUENCE [LARGE SCALE GENOMIC DNA]</scope>
    <source>
        <strain evidence="3">JCM 15313</strain>
    </source>
</reference>
<accession>A0ABP5EAW2</accession>
<dbReference type="Gene3D" id="2.60.120.860">
    <property type="match status" value="1"/>
</dbReference>
<dbReference type="Proteomes" id="UP001501585">
    <property type="component" value="Unassembled WGS sequence"/>
</dbReference>
<dbReference type="InterPro" id="IPR054738">
    <property type="entry name" value="Siphovirus-type_tail_C"/>
</dbReference>
<name>A0ABP5EAW2_9ACTN</name>
<dbReference type="RefSeq" id="WP_344161722.1">
    <property type="nucleotide sequence ID" value="NZ_BAAAPC010000007.1"/>
</dbReference>
<proteinExistence type="predicted"/>
<evidence type="ECO:0000313" key="2">
    <source>
        <dbReference type="EMBL" id="GAA1994409.1"/>
    </source>
</evidence>
<evidence type="ECO:0000259" key="1">
    <source>
        <dbReference type="Pfam" id="PF22768"/>
    </source>
</evidence>
<protein>
    <recommendedName>
        <fullName evidence="1">Siphovirus-type tail component C-terminal domain-containing protein</fullName>
    </recommendedName>
</protein>
<keyword evidence="3" id="KW-1185">Reference proteome</keyword>
<gene>
    <name evidence="2" type="ORF">GCM10009799_20650</name>
</gene>